<dbReference type="Proteomes" id="UP001497522">
    <property type="component" value="Chromosome 2"/>
</dbReference>
<feature type="compositionally biased region" description="Acidic residues" evidence="1">
    <location>
        <begin position="106"/>
        <end position="152"/>
    </location>
</feature>
<organism evidence="3 4">
    <name type="scientific">Sphagnum jensenii</name>
    <dbReference type="NCBI Taxonomy" id="128206"/>
    <lineage>
        <taxon>Eukaryota</taxon>
        <taxon>Viridiplantae</taxon>
        <taxon>Streptophyta</taxon>
        <taxon>Embryophyta</taxon>
        <taxon>Bryophyta</taxon>
        <taxon>Sphagnophytina</taxon>
        <taxon>Sphagnopsida</taxon>
        <taxon>Sphagnales</taxon>
        <taxon>Sphagnaceae</taxon>
        <taxon>Sphagnum</taxon>
    </lineage>
</organism>
<name>A0ABP1B8L1_9BRYO</name>
<evidence type="ECO:0000313" key="3">
    <source>
        <dbReference type="EMBL" id="CAK9871475.1"/>
    </source>
</evidence>
<protein>
    <submittedName>
        <fullName evidence="3">Uncharacterized protein</fullName>
    </submittedName>
</protein>
<reference evidence="3 4" key="1">
    <citation type="submission" date="2024-03" db="EMBL/GenBank/DDBJ databases">
        <authorList>
            <consortium name="ELIXIR-Norway"/>
            <consortium name="Elixir Norway"/>
        </authorList>
    </citation>
    <scope>NUCLEOTIDE SEQUENCE [LARGE SCALE GENOMIC DNA]</scope>
</reference>
<keyword evidence="2" id="KW-1133">Transmembrane helix</keyword>
<sequence>MSQEAAAAAASLWRSQFSQLSSKQRMALLGALAISSVLLLIMYTSRTSTTTTRKQHSSSSDCRSKAHAAYKQFKKKKKDEEETFFFGLLKTSKSGAIYIRGIHDAIDDEERDEADESDDEQEDCEADEEEEDDAAASPEVEEEEEEKSDPDLDAASTFFFTPVEGESDDDDDARNALECESARTSFCLPSAVDVFQDGPAPANVHRMGEAFFEREDMELPIWPSVSPNVRRQSAWKTLYYVCILYASTSVMKW</sequence>
<gene>
    <name evidence="3" type="ORF">CSSPJE1EN2_LOCUS14143</name>
</gene>
<evidence type="ECO:0000313" key="4">
    <source>
        <dbReference type="Proteomes" id="UP001497522"/>
    </source>
</evidence>
<keyword evidence="2" id="KW-0812">Transmembrane</keyword>
<proteinExistence type="predicted"/>
<evidence type="ECO:0000256" key="2">
    <source>
        <dbReference type="SAM" id="Phobius"/>
    </source>
</evidence>
<dbReference type="EMBL" id="OZ023703">
    <property type="protein sequence ID" value="CAK9871475.1"/>
    <property type="molecule type" value="Genomic_DNA"/>
</dbReference>
<feature type="region of interest" description="Disordered" evidence="1">
    <location>
        <begin position="106"/>
        <end position="154"/>
    </location>
</feature>
<keyword evidence="4" id="KW-1185">Reference proteome</keyword>
<keyword evidence="2" id="KW-0472">Membrane</keyword>
<evidence type="ECO:0000256" key="1">
    <source>
        <dbReference type="SAM" id="MobiDB-lite"/>
    </source>
</evidence>
<feature type="transmembrane region" description="Helical" evidence="2">
    <location>
        <begin position="26"/>
        <end position="45"/>
    </location>
</feature>
<accession>A0ABP1B8L1</accession>